<evidence type="ECO:0000313" key="1">
    <source>
        <dbReference type="EMBL" id="ODS04014.1"/>
    </source>
</evidence>
<dbReference type="EMBL" id="LPWD01000025">
    <property type="protein sequence ID" value="ODS04014.1"/>
    <property type="molecule type" value="Genomic_DNA"/>
</dbReference>
<dbReference type="AlphaFoldDB" id="A0A1E3WDY2"/>
<gene>
    <name evidence="1" type="ORF">AUC71_06305</name>
</gene>
<organism evidence="1 2">
    <name type="scientific">Methyloceanibacter marginalis</name>
    <dbReference type="NCBI Taxonomy" id="1774971"/>
    <lineage>
        <taxon>Bacteria</taxon>
        <taxon>Pseudomonadati</taxon>
        <taxon>Pseudomonadota</taxon>
        <taxon>Alphaproteobacteria</taxon>
        <taxon>Hyphomicrobiales</taxon>
        <taxon>Hyphomicrobiaceae</taxon>
        <taxon>Methyloceanibacter</taxon>
    </lineage>
</organism>
<keyword evidence="2" id="KW-1185">Reference proteome</keyword>
<name>A0A1E3WDY2_9HYPH</name>
<dbReference type="Proteomes" id="UP000095042">
    <property type="component" value="Unassembled WGS sequence"/>
</dbReference>
<comment type="caution">
    <text evidence="1">The sequence shown here is derived from an EMBL/GenBank/DDBJ whole genome shotgun (WGS) entry which is preliminary data.</text>
</comment>
<proteinExistence type="predicted"/>
<accession>A0A1E3WDY2</accession>
<reference evidence="1 2" key="1">
    <citation type="journal article" date="2016" name="Environ. Microbiol.">
        <title>New Methyloceanibacter diversity from North Sea sediments includes methanotroph containing solely the soluble methane monooxygenase.</title>
        <authorList>
            <person name="Vekeman B."/>
            <person name="Kerckhof F.M."/>
            <person name="Cremers G."/>
            <person name="de Vos P."/>
            <person name="Vandamme P."/>
            <person name="Boon N."/>
            <person name="Op den Camp H.J."/>
            <person name="Heylen K."/>
        </authorList>
    </citation>
    <scope>NUCLEOTIDE SEQUENCE [LARGE SCALE GENOMIC DNA]</scope>
    <source>
        <strain evidence="1 2">R-67177</strain>
    </source>
</reference>
<evidence type="ECO:0000313" key="2">
    <source>
        <dbReference type="Proteomes" id="UP000095042"/>
    </source>
</evidence>
<protein>
    <submittedName>
        <fullName evidence="1">Uncharacterized protein</fullName>
    </submittedName>
</protein>
<sequence length="112" mass="12421">MAVDGLLMGVQQARIARPADQGSAVGFRAERGQCGVQLTQILLRLELGEEDSCLDAGLGQSVFHQSEDLRRRGRRGAQNQRARCRGVRLADPLDKVRHRFQMPVEISLSEIP</sequence>